<keyword evidence="5" id="KW-0539">Nucleus</keyword>
<evidence type="ECO:0000256" key="1">
    <source>
        <dbReference type="ARBA" id="ARBA00004123"/>
    </source>
</evidence>
<dbReference type="PROSITE" id="PS50090">
    <property type="entry name" value="MYB_LIKE"/>
    <property type="match status" value="1"/>
</dbReference>
<dbReference type="InterPro" id="IPR044822">
    <property type="entry name" value="Myb_DNA-bind_4"/>
</dbReference>
<feature type="region of interest" description="Disordered" evidence="6">
    <location>
        <begin position="359"/>
        <end position="378"/>
    </location>
</feature>
<reference evidence="8 10" key="2">
    <citation type="submission" date="2020-05" db="EMBL/GenBank/DDBJ databases">
        <authorList>
            <person name="Campoy J."/>
            <person name="Schneeberger K."/>
            <person name="Spophaly S."/>
        </authorList>
    </citation>
    <scope>NUCLEOTIDE SEQUENCE [LARGE SCALE GENOMIC DNA]</scope>
    <source>
        <strain evidence="8">PruArmRojPasFocal</strain>
    </source>
</reference>
<dbReference type="Pfam" id="PF13837">
    <property type="entry name" value="Myb_DNA-bind_4"/>
    <property type="match status" value="1"/>
</dbReference>
<dbReference type="Proteomes" id="UP000507245">
    <property type="component" value="Unassembled WGS sequence"/>
</dbReference>
<proteinExistence type="predicted"/>
<dbReference type="GO" id="GO:0003677">
    <property type="term" value="F:DNA binding"/>
    <property type="evidence" value="ECO:0007669"/>
    <property type="project" value="UniProtKB-KW"/>
</dbReference>
<keyword evidence="11" id="KW-1185">Reference proteome</keyword>
<evidence type="ECO:0000313" key="11">
    <source>
        <dbReference type="Proteomes" id="UP000507245"/>
    </source>
</evidence>
<feature type="compositionally biased region" description="Basic and acidic residues" evidence="6">
    <location>
        <begin position="364"/>
        <end position="378"/>
    </location>
</feature>
<sequence length="378" mass="42930">MEALTADRHIPNTAAFPEQIAPFPESTDQHLLFANPTAVVHSPPQKLRPIRCSSGRCPAIELPDSAGNLGDGGPAHVGSGTWGDEGENESSSSPDDDGDEYLKTEGTERMKRKRKRRSRTGGRLERVEIFLESLVMKVMEKQEQMHKQLIEMIENREKERIAREEAWKQQELDRMKRDEEIRAQETSRSLTLISFIQNFLGHEIQVPKPAPPPPPPPPISVVPNYDHRCMDENGGADSGIERDMMVMIKCDQTNRRWPEAEVQSLITLRAGLEHKFRIAGNSKGPIWEEISLGMYDMGYNRSARKCKEKWENINKYFKRSMGTDKKRSANAKTCPYFHELELLHKSGLVSSEDGFKCTSNQNEAKIEKQDNSEKGVTE</sequence>
<dbReference type="EMBL" id="CAEKDK010000004">
    <property type="protein sequence ID" value="CAB4275596.1"/>
    <property type="molecule type" value="Genomic_DNA"/>
</dbReference>
<keyword evidence="3" id="KW-0238">DNA-binding</keyword>
<evidence type="ECO:0000256" key="4">
    <source>
        <dbReference type="ARBA" id="ARBA00023163"/>
    </source>
</evidence>
<name>A0A6J5UGH0_PRUAR</name>
<evidence type="ECO:0000259" key="7">
    <source>
        <dbReference type="PROSITE" id="PS50090"/>
    </source>
</evidence>
<evidence type="ECO:0000256" key="3">
    <source>
        <dbReference type="ARBA" id="ARBA00023125"/>
    </source>
</evidence>
<comment type="subcellular location">
    <subcellularLocation>
        <location evidence="1">Nucleus</location>
    </subcellularLocation>
</comment>
<dbReference type="InterPro" id="IPR001005">
    <property type="entry name" value="SANT/Myb"/>
</dbReference>
<feature type="domain" description="Myb-like" evidence="7">
    <location>
        <begin position="249"/>
        <end position="314"/>
    </location>
</feature>
<dbReference type="Proteomes" id="UP000507222">
    <property type="component" value="Unassembled WGS sequence"/>
</dbReference>
<dbReference type="GO" id="GO:0005634">
    <property type="term" value="C:nucleus"/>
    <property type="evidence" value="ECO:0007669"/>
    <property type="project" value="UniProtKB-SubCell"/>
</dbReference>
<dbReference type="CDD" id="cd12203">
    <property type="entry name" value="GT1"/>
    <property type="match status" value="1"/>
</dbReference>
<keyword evidence="4" id="KW-0804">Transcription</keyword>
<feature type="compositionally biased region" description="Acidic residues" evidence="6">
    <location>
        <begin position="84"/>
        <end position="99"/>
    </location>
</feature>
<accession>A0A6J5UGH0</accession>
<dbReference type="EMBL" id="CAEKKB010000004">
    <property type="protein sequence ID" value="CAB4305985.1"/>
    <property type="molecule type" value="Genomic_DNA"/>
</dbReference>
<dbReference type="AlphaFoldDB" id="A0A6J5UGH0"/>
<feature type="compositionally biased region" description="Basic and acidic residues" evidence="6">
    <location>
        <begin position="100"/>
        <end position="109"/>
    </location>
</feature>
<protein>
    <recommendedName>
        <fullName evidence="7">Myb-like domain-containing protein</fullName>
    </recommendedName>
</protein>
<gene>
    <name evidence="8" type="ORF">CURHAP_LOCUS24522</name>
    <name evidence="9" type="ORF">ORAREDHAP_LOCUS24096</name>
</gene>
<dbReference type="FunFam" id="1.10.10.60:FF:000092">
    <property type="entry name" value="Trihelix transcription factor GT-2"/>
    <property type="match status" value="1"/>
</dbReference>
<feature type="compositionally biased region" description="Basic residues" evidence="6">
    <location>
        <begin position="110"/>
        <end position="120"/>
    </location>
</feature>
<organism evidence="8 10">
    <name type="scientific">Prunus armeniaca</name>
    <name type="common">Apricot</name>
    <name type="synonym">Armeniaca vulgaris</name>
    <dbReference type="NCBI Taxonomy" id="36596"/>
    <lineage>
        <taxon>Eukaryota</taxon>
        <taxon>Viridiplantae</taxon>
        <taxon>Streptophyta</taxon>
        <taxon>Embryophyta</taxon>
        <taxon>Tracheophyta</taxon>
        <taxon>Spermatophyta</taxon>
        <taxon>Magnoliopsida</taxon>
        <taxon>eudicotyledons</taxon>
        <taxon>Gunneridae</taxon>
        <taxon>Pentapetalae</taxon>
        <taxon>rosids</taxon>
        <taxon>fabids</taxon>
        <taxon>Rosales</taxon>
        <taxon>Rosaceae</taxon>
        <taxon>Amygdaloideae</taxon>
        <taxon>Amygdaleae</taxon>
        <taxon>Prunus</taxon>
    </lineage>
</organism>
<evidence type="ECO:0000256" key="6">
    <source>
        <dbReference type="SAM" id="MobiDB-lite"/>
    </source>
</evidence>
<dbReference type="PANTHER" id="PTHR21654">
    <property type="entry name" value="FI21293P1"/>
    <property type="match status" value="1"/>
</dbReference>
<feature type="region of interest" description="Disordered" evidence="6">
    <location>
        <begin position="63"/>
        <end position="121"/>
    </location>
</feature>
<evidence type="ECO:0000313" key="9">
    <source>
        <dbReference type="EMBL" id="CAB4305985.1"/>
    </source>
</evidence>
<evidence type="ECO:0000256" key="2">
    <source>
        <dbReference type="ARBA" id="ARBA00023015"/>
    </source>
</evidence>
<keyword evidence="2" id="KW-0805">Transcription regulation</keyword>
<dbReference type="GO" id="GO:0006355">
    <property type="term" value="P:regulation of DNA-templated transcription"/>
    <property type="evidence" value="ECO:0007669"/>
    <property type="project" value="UniProtKB-ARBA"/>
</dbReference>
<evidence type="ECO:0000313" key="10">
    <source>
        <dbReference type="Proteomes" id="UP000507222"/>
    </source>
</evidence>
<dbReference type="OrthoDB" id="691673at2759"/>
<evidence type="ECO:0000313" key="8">
    <source>
        <dbReference type="EMBL" id="CAB4275596.1"/>
    </source>
</evidence>
<reference evidence="11" key="1">
    <citation type="journal article" date="2020" name="Genome Biol.">
        <title>Gamete binning: chromosome-level and haplotype-resolved genome assembly enabled by high-throughput single-cell sequencing of gamete genomes.</title>
        <authorList>
            <person name="Campoy J.A."/>
            <person name="Sun H."/>
            <person name="Goel M."/>
            <person name="Jiao W.-B."/>
            <person name="Folz-Donahue K."/>
            <person name="Wang N."/>
            <person name="Rubio M."/>
            <person name="Liu C."/>
            <person name="Kukat C."/>
            <person name="Ruiz D."/>
            <person name="Huettel B."/>
            <person name="Schneeberger K."/>
        </authorList>
    </citation>
    <scope>NUCLEOTIDE SEQUENCE [LARGE SCALE GENOMIC DNA]</scope>
    <source>
        <strain evidence="11">cv. Rojo Pasion</strain>
    </source>
</reference>
<dbReference type="Gene3D" id="1.10.10.60">
    <property type="entry name" value="Homeodomain-like"/>
    <property type="match status" value="1"/>
</dbReference>
<feature type="compositionally biased region" description="Gly residues" evidence="6">
    <location>
        <begin position="69"/>
        <end position="83"/>
    </location>
</feature>
<evidence type="ECO:0000256" key="5">
    <source>
        <dbReference type="ARBA" id="ARBA00023242"/>
    </source>
</evidence>
<dbReference type="PANTHER" id="PTHR21654:SF7">
    <property type="entry name" value="HOMEODOMAIN-LIKE SUPERFAMILY PROTEIN"/>
    <property type="match status" value="1"/>
</dbReference>